<accession>A0A8J6TKU4</accession>
<dbReference type="EMBL" id="JACNIG010000076">
    <property type="protein sequence ID" value="MBC8430731.1"/>
    <property type="molecule type" value="Genomic_DNA"/>
</dbReference>
<evidence type="ECO:0000313" key="1">
    <source>
        <dbReference type="EMBL" id="MBC8430731.1"/>
    </source>
</evidence>
<organism evidence="1 2">
    <name type="scientific">Candidatus Desulfatibia vada</name>
    <dbReference type="NCBI Taxonomy" id="2841696"/>
    <lineage>
        <taxon>Bacteria</taxon>
        <taxon>Pseudomonadati</taxon>
        <taxon>Thermodesulfobacteriota</taxon>
        <taxon>Desulfobacteria</taxon>
        <taxon>Desulfobacterales</taxon>
        <taxon>Desulfobacterales incertae sedis</taxon>
        <taxon>Candidatus Desulfatibia</taxon>
    </lineage>
</organism>
<reference evidence="1 2" key="1">
    <citation type="submission" date="2020-08" db="EMBL/GenBank/DDBJ databases">
        <title>Bridging the membrane lipid divide: bacteria of the FCB group superphylum have the potential to synthesize archaeal ether lipids.</title>
        <authorList>
            <person name="Villanueva L."/>
            <person name="Von Meijenfeldt F.A.B."/>
            <person name="Westbye A.B."/>
            <person name="Yadav S."/>
            <person name="Hopmans E.C."/>
            <person name="Dutilh B.E."/>
            <person name="Sinninghe Damste J.S."/>
        </authorList>
    </citation>
    <scope>NUCLEOTIDE SEQUENCE [LARGE SCALE GENOMIC DNA]</scope>
    <source>
        <strain evidence="1">NIOZ-UU17</strain>
    </source>
</reference>
<sequence>MCQSYRKVCECGQNTTEIFFGKMIFDEQVVAKVYCPHCSQSVATDCDNRVWDNDWVLELNMEVVQAHIPVMDIAPEDITADRIFDEGYVTWVGITPDDHQTREQERNQIQKLAKTDLLAYIQAMKEWGLNREKRFVNEGWRKMRARAIH</sequence>
<comment type="caution">
    <text evidence="1">The sequence shown here is derived from an EMBL/GenBank/DDBJ whole genome shotgun (WGS) entry which is preliminary data.</text>
</comment>
<dbReference type="Proteomes" id="UP000605201">
    <property type="component" value="Unassembled WGS sequence"/>
</dbReference>
<evidence type="ECO:0000313" key="2">
    <source>
        <dbReference type="Proteomes" id="UP000605201"/>
    </source>
</evidence>
<name>A0A8J6TKU4_9BACT</name>
<gene>
    <name evidence="1" type="ORF">H8D96_02310</name>
</gene>
<dbReference type="AlphaFoldDB" id="A0A8J6TKU4"/>
<proteinExistence type="predicted"/>
<protein>
    <submittedName>
        <fullName evidence="1">Uncharacterized protein</fullName>
    </submittedName>
</protein>